<evidence type="ECO:0000313" key="2">
    <source>
        <dbReference type="EMBL" id="KAJ7757781.1"/>
    </source>
</evidence>
<reference evidence="2" key="1">
    <citation type="submission" date="2023-03" db="EMBL/GenBank/DDBJ databases">
        <title>Massive genome expansion in bonnet fungi (Mycena s.s.) driven by repeated elements and novel gene families across ecological guilds.</title>
        <authorList>
            <consortium name="Lawrence Berkeley National Laboratory"/>
            <person name="Harder C.B."/>
            <person name="Miyauchi S."/>
            <person name="Viragh M."/>
            <person name="Kuo A."/>
            <person name="Thoen E."/>
            <person name="Andreopoulos B."/>
            <person name="Lu D."/>
            <person name="Skrede I."/>
            <person name="Drula E."/>
            <person name="Henrissat B."/>
            <person name="Morin E."/>
            <person name="Kohler A."/>
            <person name="Barry K."/>
            <person name="LaButti K."/>
            <person name="Morin E."/>
            <person name="Salamov A."/>
            <person name="Lipzen A."/>
            <person name="Mereny Z."/>
            <person name="Hegedus B."/>
            <person name="Baldrian P."/>
            <person name="Stursova M."/>
            <person name="Weitz H."/>
            <person name="Taylor A."/>
            <person name="Grigoriev I.V."/>
            <person name="Nagy L.G."/>
            <person name="Martin F."/>
            <person name="Kauserud H."/>
        </authorList>
    </citation>
    <scope>NUCLEOTIDE SEQUENCE</scope>
    <source>
        <strain evidence="2">CBHHK188m</strain>
    </source>
</reference>
<dbReference type="Proteomes" id="UP001215280">
    <property type="component" value="Unassembled WGS sequence"/>
</dbReference>
<accession>A0AAD7J608</accession>
<evidence type="ECO:0008006" key="4">
    <source>
        <dbReference type="Google" id="ProtNLM"/>
    </source>
</evidence>
<evidence type="ECO:0000256" key="1">
    <source>
        <dbReference type="SAM" id="Coils"/>
    </source>
</evidence>
<gene>
    <name evidence="2" type="ORF">DFH07DRAFT_1025238</name>
</gene>
<keyword evidence="3" id="KW-1185">Reference proteome</keyword>
<feature type="coiled-coil region" evidence="1">
    <location>
        <begin position="3"/>
        <end position="30"/>
    </location>
</feature>
<proteinExistence type="predicted"/>
<sequence length="115" mass="13005">MSVEELQAAIEKISVNIERQREVLKELETSKSLVQCQLNAILDPLARLPLEILSEIFIKCLLPTVEPGAARIPMLLLNICNSWSCIVISTPVLWTTIRVQFPHPEGFVKALENWL</sequence>
<dbReference type="AlphaFoldDB" id="A0AAD7J608"/>
<evidence type="ECO:0000313" key="3">
    <source>
        <dbReference type="Proteomes" id="UP001215280"/>
    </source>
</evidence>
<comment type="caution">
    <text evidence="2">The sequence shown here is derived from an EMBL/GenBank/DDBJ whole genome shotgun (WGS) entry which is preliminary data.</text>
</comment>
<dbReference type="EMBL" id="JARJLG010000057">
    <property type="protein sequence ID" value="KAJ7757781.1"/>
    <property type="molecule type" value="Genomic_DNA"/>
</dbReference>
<name>A0AAD7J608_9AGAR</name>
<organism evidence="2 3">
    <name type="scientific">Mycena maculata</name>
    <dbReference type="NCBI Taxonomy" id="230809"/>
    <lineage>
        <taxon>Eukaryota</taxon>
        <taxon>Fungi</taxon>
        <taxon>Dikarya</taxon>
        <taxon>Basidiomycota</taxon>
        <taxon>Agaricomycotina</taxon>
        <taxon>Agaricomycetes</taxon>
        <taxon>Agaricomycetidae</taxon>
        <taxon>Agaricales</taxon>
        <taxon>Marasmiineae</taxon>
        <taxon>Mycenaceae</taxon>
        <taxon>Mycena</taxon>
    </lineage>
</organism>
<protein>
    <recommendedName>
        <fullName evidence="4">F-box domain-containing protein</fullName>
    </recommendedName>
</protein>
<keyword evidence="1" id="KW-0175">Coiled coil</keyword>